<accession>A0A0F9SR55</accession>
<evidence type="ECO:0000313" key="2">
    <source>
        <dbReference type="EMBL" id="KKN39446.1"/>
    </source>
</evidence>
<name>A0A0F9SR55_9ZZZZ</name>
<dbReference type="EMBL" id="LAZR01001763">
    <property type="protein sequence ID" value="KKN39446.1"/>
    <property type="molecule type" value="Genomic_DNA"/>
</dbReference>
<feature type="compositionally biased region" description="Basic residues" evidence="1">
    <location>
        <begin position="53"/>
        <end position="63"/>
    </location>
</feature>
<dbReference type="AlphaFoldDB" id="A0A0F9SR55"/>
<proteinExistence type="predicted"/>
<protein>
    <submittedName>
        <fullName evidence="2">Uncharacterized protein</fullName>
    </submittedName>
</protein>
<reference evidence="2" key="1">
    <citation type="journal article" date="2015" name="Nature">
        <title>Complex archaea that bridge the gap between prokaryotes and eukaryotes.</title>
        <authorList>
            <person name="Spang A."/>
            <person name="Saw J.H."/>
            <person name="Jorgensen S.L."/>
            <person name="Zaremba-Niedzwiedzka K."/>
            <person name="Martijn J."/>
            <person name="Lind A.E."/>
            <person name="van Eijk R."/>
            <person name="Schleper C."/>
            <person name="Guy L."/>
            <person name="Ettema T.J."/>
        </authorList>
    </citation>
    <scope>NUCLEOTIDE SEQUENCE</scope>
</reference>
<feature type="region of interest" description="Disordered" evidence="1">
    <location>
        <begin position="44"/>
        <end position="63"/>
    </location>
</feature>
<evidence type="ECO:0000256" key="1">
    <source>
        <dbReference type="SAM" id="MobiDB-lite"/>
    </source>
</evidence>
<gene>
    <name evidence="2" type="ORF">LCGC14_0743160</name>
</gene>
<organism evidence="2">
    <name type="scientific">marine sediment metagenome</name>
    <dbReference type="NCBI Taxonomy" id="412755"/>
    <lineage>
        <taxon>unclassified sequences</taxon>
        <taxon>metagenomes</taxon>
        <taxon>ecological metagenomes</taxon>
    </lineage>
</organism>
<comment type="caution">
    <text evidence="2">The sequence shown here is derived from an EMBL/GenBank/DDBJ whole genome shotgun (WGS) entry which is preliminary data.</text>
</comment>
<sequence length="63" mass="7367">MDKNIEWAVEVKKLIKESQAKDKRIKSLKGALEKLKKEIEKPYKNPIPESLRHVRRGGGIRTR</sequence>